<dbReference type="PANTHER" id="PTHR36439">
    <property type="entry name" value="BLL4334 PROTEIN"/>
    <property type="match status" value="1"/>
</dbReference>
<dbReference type="Gene3D" id="3.30.70.1280">
    <property type="entry name" value="SP0830-like domains"/>
    <property type="match status" value="1"/>
</dbReference>
<dbReference type="RefSeq" id="WP_306302926.1">
    <property type="nucleotide sequence ID" value="NZ_BCNT01000006.1"/>
</dbReference>
<name>A0ABW5URM7_9BURK</name>
<dbReference type="Proteomes" id="UP001597463">
    <property type="component" value="Unassembled WGS sequence"/>
</dbReference>
<dbReference type="PANTHER" id="PTHR36439:SF1">
    <property type="entry name" value="DUF1697 DOMAIN-CONTAINING PROTEIN"/>
    <property type="match status" value="1"/>
</dbReference>
<proteinExistence type="predicted"/>
<dbReference type="EMBL" id="JBHUMV010000010">
    <property type="protein sequence ID" value="MFD2756296.1"/>
    <property type="molecule type" value="Genomic_DNA"/>
</dbReference>
<keyword evidence="3" id="KW-1185">Reference proteome</keyword>
<reference evidence="3" key="1">
    <citation type="journal article" date="2019" name="Int. J. Syst. Evol. Microbiol.">
        <title>The Global Catalogue of Microorganisms (GCM) 10K type strain sequencing project: providing services to taxonomists for standard genome sequencing and annotation.</title>
        <authorList>
            <consortium name="The Broad Institute Genomics Platform"/>
            <consortium name="The Broad Institute Genome Sequencing Center for Infectious Disease"/>
            <person name="Wu L."/>
            <person name="Ma J."/>
        </authorList>
    </citation>
    <scope>NUCLEOTIDE SEQUENCE [LARGE SCALE GENOMIC DNA]</scope>
    <source>
        <strain evidence="3">TISTR 1906</strain>
    </source>
</reference>
<sequence length="208" mass="22113">MNEKPPQGGFSIWRSRDAGPAAPGRQSRHHRGARLGIMKTFIALLRAVNVAGTGKLPMDVLHSMCEQTGFANVRTYIQSGNVVFDTAMPASAVQRELAARLQDYCGKPVGVILRDGAQMRSVLARNPFPHADPAKVAVLFLDAASAPDAVQAAKGQTDEEVVAGDLEVFIHYPSGMGRSRLRLPAATVGTARNLNTVARLASMALGGK</sequence>
<organism evidence="2 3">
    <name type="scientific">Comamonas terrae</name>
    <dbReference type="NCBI Taxonomy" id="673548"/>
    <lineage>
        <taxon>Bacteria</taxon>
        <taxon>Pseudomonadati</taxon>
        <taxon>Pseudomonadota</taxon>
        <taxon>Betaproteobacteria</taxon>
        <taxon>Burkholderiales</taxon>
        <taxon>Comamonadaceae</taxon>
        <taxon>Comamonas</taxon>
    </lineage>
</organism>
<dbReference type="SUPFAM" id="SSF160379">
    <property type="entry name" value="SP0830-like"/>
    <property type="match status" value="1"/>
</dbReference>
<gene>
    <name evidence="2" type="ORF">ACFSW6_19660</name>
</gene>
<comment type="caution">
    <text evidence="2">The sequence shown here is derived from an EMBL/GenBank/DDBJ whole genome shotgun (WGS) entry which is preliminary data.</text>
</comment>
<feature type="region of interest" description="Disordered" evidence="1">
    <location>
        <begin position="1"/>
        <end position="30"/>
    </location>
</feature>
<protein>
    <submittedName>
        <fullName evidence="2">DUF1697 domain-containing protein</fullName>
    </submittedName>
</protein>
<evidence type="ECO:0000256" key="1">
    <source>
        <dbReference type="SAM" id="MobiDB-lite"/>
    </source>
</evidence>
<evidence type="ECO:0000313" key="3">
    <source>
        <dbReference type="Proteomes" id="UP001597463"/>
    </source>
</evidence>
<evidence type="ECO:0000313" key="2">
    <source>
        <dbReference type="EMBL" id="MFD2756296.1"/>
    </source>
</evidence>
<dbReference type="InterPro" id="IPR012545">
    <property type="entry name" value="DUF1697"/>
</dbReference>
<dbReference type="PIRSF" id="PIRSF008502">
    <property type="entry name" value="UCP008502"/>
    <property type="match status" value="1"/>
</dbReference>
<dbReference type="Pfam" id="PF08002">
    <property type="entry name" value="DUF1697"/>
    <property type="match status" value="1"/>
</dbReference>
<accession>A0ABW5URM7</accession>